<keyword evidence="3" id="KW-0547">Nucleotide-binding</keyword>
<dbReference type="SUPFAM" id="SSF52540">
    <property type="entry name" value="P-loop containing nucleoside triphosphate hydrolases"/>
    <property type="match status" value="1"/>
</dbReference>
<evidence type="ECO:0000256" key="4">
    <source>
        <dbReference type="ARBA" id="ARBA00022801"/>
    </source>
</evidence>
<dbReference type="InterPro" id="IPR007694">
    <property type="entry name" value="DNA_helicase_DnaB-like_C"/>
</dbReference>
<name>A0A8S5T2X7_9CAUD</name>
<keyword evidence="5 12" id="KW-0347">Helicase</keyword>
<dbReference type="Gene3D" id="1.10.860.10">
    <property type="entry name" value="DNAb Helicase, Chain A"/>
    <property type="match status" value="1"/>
</dbReference>
<evidence type="ECO:0000256" key="3">
    <source>
        <dbReference type="ARBA" id="ARBA00022741"/>
    </source>
</evidence>
<protein>
    <recommendedName>
        <fullName evidence="9">DNA 5'-3' helicase</fullName>
        <ecNumber evidence="9">5.6.2.3</ecNumber>
    </recommendedName>
</protein>
<dbReference type="SUPFAM" id="SSF48024">
    <property type="entry name" value="N-terminal domain of DnaB helicase"/>
    <property type="match status" value="1"/>
</dbReference>
<dbReference type="InterPro" id="IPR027417">
    <property type="entry name" value="P-loop_NTPase"/>
</dbReference>
<evidence type="ECO:0000256" key="5">
    <source>
        <dbReference type="ARBA" id="ARBA00022806"/>
    </source>
</evidence>
<feature type="domain" description="SF4 helicase" evidence="11">
    <location>
        <begin position="155"/>
        <end position="418"/>
    </location>
</feature>
<evidence type="ECO:0000256" key="1">
    <source>
        <dbReference type="ARBA" id="ARBA00008428"/>
    </source>
</evidence>
<dbReference type="GO" id="GO:0005524">
    <property type="term" value="F:ATP binding"/>
    <property type="evidence" value="ECO:0007669"/>
    <property type="project" value="UniProtKB-KW"/>
</dbReference>
<sequence length="418" mass="46775">MNTAVAEKAVIGIMLIEPDRQSEAFKSLTAQMFSIKDLGDIFLLCKELDRRGERADAVSIISRCKENIKAIAYECAQTVPSVSGFNTYINCVLDGYRKRLMIAKMGELVASDADADEMFGAVAAMMEKQQHIMEHQRQRSAKDFADGIEDFLQWLKKPNDNIQTGFGTLDKLTGGLVRSGVTVIAARPGKGKSTLALQMAAQISQTCLTLYQSMEMSREQLYTAIFSRWEQIDSIRITNHALTEEEESKIAEDAEILKRRYKLILDDSSLTSLADVELTIKERKPEVVVIDHLGLVAPPNAKEKRNDELAALTRGLKQLAMKYHICIIELVQAARAADTGLIKMSDMFGSATIEHDADMILAINPEHYTKLREQREEDPPSESDTVIEIVKNRHGACGQLDFAWVKPFHLFCEVTNID</sequence>
<keyword evidence="6" id="KW-0067">ATP-binding</keyword>
<dbReference type="EMBL" id="BK032735">
    <property type="protein sequence ID" value="DAF57598.1"/>
    <property type="molecule type" value="Genomic_DNA"/>
</dbReference>
<keyword evidence="8" id="KW-0413">Isomerase</keyword>
<dbReference type="PRINTS" id="PR01874">
    <property type="entry name" value="DNAREPAIRADA"/>
</dbReference>
<comment type="catalytic activity">
    <reaction evidence="10">
        <text>ATP + H2O = ADP + phosphate + H(+)</text>
        <dbReference type="Rhea" id="RHEA:13065"/>
        <dbReference type="ChEBI" id="CHEBI:15377"/>
        <dbReference type="ChEBI" id="CHEBI:15378"/>
        <dbReference type="ChEBI" id="CHEBI:30616"/>
        <dbReference type="ChEBI" id="CHEBI:43474"/>
        <dbReference type="ChEBI" id="CHEBI:456216"/>
        <dbReference type="EC" id="5.6.2.3"/>
    </reaction>
</comment>
<dbReference type="InterPro" id="IPR007693">
    <property type="entry name" value="DNA_helicase_DnaB-like_N"/>
</dbReference>
<dbReference type="PANTHER" id="PTHR30153:SF2">
    <property type="entry name" value="REPLICATIVE DNA HELICASE"/>
    <property type="match status" value="1"/>
</dbReference>
<evidence type="ECO:0000259" key="11">
    <source>
        <dbReference type="PROSITE" id="PS51199"/>
    </source>
</evidence>
<evidence type="ECO:0000256" key="8">
    <source>
        <dbReference type="ARBA" id="ARBA00023235"/>
    </source>
</evidence>
<evidence type="ECO:0000256" key="6">
    <source>
        <dbReference type="ARBA" id="ARBA00022840"/>
    </source>
</evidence>
<keyword evidence="4" id="KW-0378">Hydrolase</keyword>
<evidence type="ECO:0000256" key="10">
    <source>
        <dbReference type="ARBA" id="ARBA00048954"/>
    </source>
</evidence>
<dbReference type="PROSITE" id="PS51199">
    <property type="entry name" value="SF4_HELICASE"/>
    <property type="match status" value="1"/>
</dbReference>
<organism evidence="12">
    <name type="scientific">Siphoviridae sp. ctM6i4</name>
    <dbReference type="NCBI Taxonomy" id="2827852"/>
    <lineage>
        <taxon>Viruses</taxon>
        <taxon>Duplodnaviria</taxon>
        <taxon>Heunggongvirae</taxon>
        <taxon>Uroviricota</taxon>
        <taxon>Caudoviricetes</taxon>
    </lineage>
</organism>
<dbReference type="GO" id="GO:0043139">
    <property type="term" value="F:5'-3' DNA helicase activity"/>
    <property type="evidence" value="ECO:0007669"/>
    <property type="project" value="UniProtKB-EC"/>
</dbReference>
<dbReference type="GO" id="GO:0006260">
    <property type="term" value="P:DNA replication"/>
    <property type="evidence" value="ECO:0007669"/>
    <property type="project" value="UniProtKB-KW"/>
</dbReference>
<dbReference type="Pfam" id="PF03796">
    <property type="entry name" value="DnaB_C"/>
    <property type="match status" value="1"/>
</dbReference>
<evidence type="ECO:0000313" key="12">
    <source>
        <dbReference type="EMBL" id="DAF57598.1"/>
    </source>
</evidence>
<dbReference type="Pfam" id="PF00772">
    <property type="entry name" value="DnaB"/>
    <property type="match status" value="1"/>
</dbReference>
<keyword evidence="2" id="KW-0235">DNA replication</keyword>
<evidence type="ECO:0000256" key="2">
    <source>
        <dbReference type="ARBA" id="ARBA00022705"/>
    </source>
</evidence>
<dbReference type="InterPro" id="IPR036185">
    <property type="entry name" value="DNA_heli_DnaB-like_N_sf"/>
</dbReference>
<dbReference type="GO" id="GO:0016787">
    <property type="term" value="F:hydrolase activity"/>
    <property type="evidence" value="ECO:0007669"/>
    <property type="project" value="UniProtKB-KW"/>
</dbReference>
<reference evidence="12" key="1">
    <citation type="journal article" date="2021" name="Proc. Natl. Acad. Sci. U.S.A.">
        <title>A Catalog of Tens of Thousands of Viruses from Human Metagenomes Reveals Hidden Associations with Chronic Diseases.</title>
        <authorList>
            <person name="Tisza M.J."/>
            <person name="Buck C.B."/>
        </authorList>
    </citation>
    <scope>NUCLEOTIDE SEQUENCE</scope>
    <source>
        <strain evidence="12">CtM6i4</strain>
    </source>
</reference>
<dbReference type="InterPro" id="IPR016136">
    <property type="entry name" value="DNA_helicase_N/primase_C"/>
</dbReference>
<proteinExistence type="inferred from homology"/>
<dbReference type="PANTHER" id="PTHR30153">
    <property type="entry name" value="REPLICATIVE DNA HELICASE DNAB"/>
    <property type="match status" value="1"/>
</dbReference>
<dbReference type="Gene3D" id="3.40.50.300">
    <property type="entry name" value="P-loop containing nucleotide triphosphate hydrolases"/>
    <property type="match status" value="1"/>
</dbReference>
<keyword evidence="7" id="KW-0238">DNA-binding</keyword>
<comment type="similarity">
    <text evidence="1">Belongs to the helicase family. DnaB subfamily.</text>
</comment>
<dbReference type="GO" id="GO:0003677">
    <property type="term" value="F:DNA binding"/>
    <property type="evidence" value="ECO:0007669"/>
    <property type="project" value="UniProtKB-KW"/>
</dbReference>
<accession>A0A8S5T2X7</accession>
<dbReference type="EC" id="5.6.2.3" evidence="9"/>
<evidence type="ECO:0000256" key="7">
    <source>
        <dbReference type="ARBA" id="ARBA00023125"/>
    </source>
</evidence>
<evidence type="ECO:0000256" key="9">
    <source>
        <dbReference type="ARBA" id="ARBA00044969"/>
    </source>
</evidence>